<feature type="domain" description="DUF559" evidence="1">
    <location>
        <begin position="9"/>
        <end position="114"/>
    </location>
</feature>
<dbReference type="PANTHER" id="PTHR38590:SF1">
    <property type="entry name" value="BLL0828 PROTEIN"/>
    <property type="match status" value="1"/>
</dbReference>
<dbReference type="Gene3D" id="3.40.960.10">
    <property type="entry name" value="VSR Endonuclease"/>
    <property type="match status" value="1"/>
</dbReference>
<name>A0ABY4ZSD6_9CAUL</name>
<evidence type="ECO:0000259" key="1">
    <source>
        <dbReference type="Pfam" id="PF04480"/>
    </source>
</evidence>
<protein>
    <submittedName>
        <fullName evidence="2">DUF559 domain-containing protein</fullName>
    </submittedName>
</protein>
<evidence type="ECO:0000313" key="2">
    <source>
        <dbReference type="EMBL" id="USQ94851.1"/>
    </source>
</evidence>
<dbReference type="SUPFAM" id="SSF52980">
    <property type="entry name" value="Restriction endonuclease-like"/>
    <property type="match status" value="1"/>
</dbReference>
<dbReference type="PANTHER" id="PTHR38590">
    <property type="entry name" value="BLL0828 PROTEIN"/>
    <property type="match status" value="1"/>
</dbReference>
<accession>A0ABY4ZSD6</accession>
<dbReference type="Pfam" id="PF04480">
    <property type="entry name" value="DUF559"/>
    <property type="match status" value="1"/>
</dbReference>
<keyword evidence="3" id="KW-1185">Reference proteome</keyword>
<dbReference type="InterPro" id="IPR011335">
    <property type="entry name" value="Restrct_endonuc-II-like"/>
</dbReference>
<reference evidence="2 3" key="1">
    <citation type="submission" date="2022-04" db="EMBL/GenBank/DDBJ databases">
        <title>Genome sequence of soybean root-associated Caulobacter segnis RL271.</title>
        <authorList>
            <person name="Longley R."/>
            <person name="Bonito G."/>
            <person name="Trigodet F."/>
            <person name="Crosson S."/>
            <person name="Fiebig A."/>
        </authorList>
    </citation>
    <scope>NUCLEOTIDE SEQUENCE [LARGE SCALE GENOMIC DNA]</scope>
    <source>
        <strain evidence="2 3">RL271</strain>
    </source>
</reference>
<dbReference type="EMBL" id="CP096040">
    <property type="protein sequence ID" value="USQ94851.1"/>
    <property type="molecule type" value="Genomic_DNA"/>
</dbReference>
<dbReference type="Proteomes" id="UP001057520">
    <property type="component" value="Chromosome"/>
</dbReference>
<organism evidence="2 3">
    <name type="scientific">Caulobacter segnis</name>
    <dbReference type="NCBI Taxonomy" id="88688"/>
    <lineage>
        <taxon>Bacteria</taxon>
        <taxon>Pseudomonadati</taxon>
        <taxon>Pseudomonadota</taxon>
        <taxon>Alphaproteobacteria</taxon>
        <taxon>Caulobacterales</taxon>
        <taxon>Caulobacteraceae</taxon>
        <taxon>Caulobacter</taxon>
    </lineage>
</organism>
<proteinExistence type="predicted"/>
<dbReference type="InterPro" id="IPR047216">
    <property type="entry name" value="Endonuclease_DUF559_bact"/>
</dbReference>
<gene>
    <name evidence="2" type="ORF">MZV50_20110</name>
</gene>
<dbReference type="InterPro" id="IPR007569">
    <property type="entry name" value="DUF559"/>
</dbReference>
<sequence length="131" mass="14666">MTRPEKSRIARARKLRREMSLPEVLLWTALRGARLDGLKFRRQHPVGPYVLDFYCPAAHLAVEIDAWSHGAEDRPEQDAIRDMRLAERGVHTLRIPAGEVLRSVDDTLATILETARPWTLNPPPSGGGVGP</sequence>
<dbReference type="CDD" id="cd01038">
    <property type="entry name" value="Endonuclease_DUF559"/>
    <property type="match status" value="1"/>
</dbReference>
<evidence type="ECO:0000313" key="3">
    <source>
        <dbReference type="Proteomes" id="UP001057520"/>
    </source>
</evidence>